<evidence type="ECO:0000256" key="2">
    <source>
        <dbReference type="SAM" id="MobiDB-lite"/>
    </source>
</evidence>
<keyword evidence="3" id="KW-0472">Membrane</keyword>
<protein>
    <recommendedName>
        <fullName evidence="4">PGG domain-containing protein</fullName>
    </recommendedName>
</protein>
<feature type="region of interest" description="Disordered" evidence="2">
    <location>
        <begin position="406"/>
        <end position="425"/>
    </location>
</feature>
<evidence type="ECO:0000256" key="1">
    <source>
        <dbReference type="ARBA" id="ARBA00004413"/>
    </source>
</evidence>
<dbReference type="PANTHER" id="PTHR24177">
    <property type="entry name" value="CASKIN"/>
    <property type="match status" value="1"/>
</dbReference>
<sequence length="761" mass="87306">MKLSLWNKSRISTYTNKEKPFIHTNAKLNQNAHTFNNLARVCMSSAAMIEKEMVEGEVSEFDETTIRAQRAARGGNWRMFKKILEEDTKSLLGAFDLFGNTAIHIATRSNNPGLLRELLEMLSEEERWYALRKGNCVNNTLLHEIVFCTTVEMAGVVFKFENEAAPEDVPEEKKRLPLVEIVNDSGETPLFRAAKLGRLKMLKYMAKHAHGDMRRLFVRYDKHSILHASILGQFFDVGIWLLNMDEKLAQHKDMNGMTCLQLLSNMPLVFRSQAPSMGTLKTLIYYLLPEEGYGSHDDGENGSVDFRHQRSDIESGQQDKAKFPSSVLSRINYAIWRTLAKEFDGIGRIWKLKKQHKLAEHLSEILVQKDFSWQDSFHKNFQPLIVLPVLSSKSDRIKHIHHMKEMHKTNSEMSRSRSYRPITTSTSIPHSKSYTPLLMAAGSGIVEIVGKIIDKFPEAICHVSQDEHNVLHMAVKHRQLKIFNLLKKHSAFKSLTFRITAEGRTLLHQISRMEFYVEQHLPGVAFQLQDELRWYERVKKIVPAYYLMHCDKDGLTAEDVLEMEHREMHKEAKGWIKETAQSCSTVAVLVATVVFAAAYTIPGGTNQNNGTPVFLGSRVFLFFTVADVVALVSSLASVVMFLSILTSPFELWDFRRSLPQKLSLGFASLFFSLVCTMLTFSATVLLTIQLENNHQKWASVLFCCGVFFPVAIFWRMQFPLYKMLQRLAKRLLKTLRQAVPTTFVKYSRKRAQTRNYNIIIH</sequence>
<gene>
    <name evidence="5" type="ORF">VNO80_24246</name>
</gene>
<name>A0AAN9LS58_PHACN</name>
<accession>A0AAN9LS58</accession>
<dbReference type="InterPro" id="IPR026961">
    <property type="entry name" value="PGG_dom"/>
</dbReference>
<dbReference type="EMBL" id="JAYMYR010000009">
    <property type="protein sequence ID" value="KAK7341320.1"/>
    <property type="molecule type" value="Genomic_DNA"/>
</dbReference>
<evidence type="ECO:0000256" key="3">
    <source>
        <dbReference type="SAM" id="Phobius"/>
    </source>
</evidence>
<reference evidence="5 6" key="1">
    <citation type="submission" date="2024-01" db="EMBL/GenBank/DDBJ databases">
        <title>The genomes of 5 underutilized Papilionoideae crops provide insights into root nodulation and disease resistanc.</title>
        <authorList>
            <person name="Jiang F."/>
        </authorList>
    </citation>
    <scope>NUCLEOTIDE SEQUENCE [LARGE SCALE GENOMIC DNA]</scope>
    <source>
        <strain evidence="5">JINMINGXINNONG_FW02</strain>
        <tissue evidence="5">Leaves</tissue>
    </source>
</reference>
<proteinExistence type="predicted"/>
<dbReference type="GO" id="GO:0005886">
    <property type="term" value="C:plasma membrane"/>
    <property type="evidence" value="ECO:0007669"/>
    <property type="project" value="UniProtKB-SubCell"/>
</dbReference>
<dbReference type="SMART" id="SM00248">
    <property type="entry name" value="ANK"/>
    <property type="match status" value="4"/>
</dbReference>
<dbReference type="SUPFAM" id="SSF48403">
    <property type="entry name" value="Ankyrin repeat"/>
    <property type="match status" value="2"/>
</dbReference>
<feature type="domain" description="PGG" evidence="4">
    <location>
        <begin position="574"/>
        <end position="685"/>
    </location>
</feature>
<dbReference type="Gene3D" id="1.25.40.20">
    <property type="entry name" value="Ankyrin repeat-containing domain"/>
    <property type="match status" value="2"/>
</dbReference>
<organism evidence="5 6">
    <name type="scientific">Phaseolus coccineus</name>
    <name type="common">Scarlet runner bean</name>
    <name type="synonym">Phaseolus multiflorus</name>
    <dbReference type="NCBI Taxonomy" id="3886"/>
    <lineage>
        <taxon>Eukaryota</taxon>
        <taxon>Viridiplantae</taxon>
        <taxon>Streptophyta</taxon>
        <taxon>Embryophyta</taxon>
        <taxon>Tracheophyta</taxon>
        <taxon>Spermatophyta</taxon>
        <taxon>Magnoliopsida</taxon>
        <taxon>eudicotyledons</taxon>
        <taxon>Gunneridae</taxon>
        <taxon>Pentapetalae</taxon>
        <taxon>rosids</taxon>
        <taxon>fabids</taxon>
        <taxon>Fabales</taxon>
        <taxon>Fabaceae</taxon>
        <taxon>Papilionoideae</taxon>
        <taxon>50 kb inversion clade</taxon>
        <taxon>NPAAA clade</taxon>
        <taxon>indigoferoid/millettioid clade</taxon>
        <taxon>Phaseoleae</taxon>
        <taxon>Phaseolus</taxon>
    </lineage>
</organism>
<feature type="transmembrane region" description="Helical" evidence="3">
    <location>
        <begin position="696"/>
        <end position="716"/>
    </location>
</feature>
<dbReference type="Proteomes" id="UP001374584">
    <property type="component" value="Unassembled WGS sequence"/>
</dbReference>
<dbReference type="FunFam" id="1.25.40.20:FF:000692">
    <property type="entry name" value="Uncharacterized protein"/>
    <property type="match status" value="1"/>
</dbReference>
<dbReference type="Pfam" id="PF13962">
    <property type="entry name" value="PGG"/>
    <property type="match status" value="1"/>
</dbReference>
<evidence type="ECO:0000313" key="5">
    <source>
        <dbReference type="EMBL" id="KAK7341320.1"/>
    </source>
</evidence>
<dbReference type="InterPro" id="IPR002110">
    <property type="entry name" value="Ankyrin_rpt"/>
</dbReference>
<dbReference type="AlphaFoldDB" id="A0AAN9LS58"/>
<dbReference type="PANTHER" id="PTHR24177:SF215">
    <property type="entry name" value="PGG DOMAIN-CONTAINING PROTEIN"/>
    <property type="match status" value="1"/>
</dbReference>
<evidence type="ECO:0000259" key="4">
    <source>
        <dbReference type="Pfam" id="PF13962"/>
    </source>
</evidence>
<comment type="subcellular location">
    <subcellularLocation>
        <location evidence="1">Cell membrane</location>
        <topology evidence="1">Peripheral membrane protein</topology>
        <orientation evidence="1">Cytoplasmic side</orientation>
    </subcellularLocation>
</comment>
<feature type="transmembrane region" description="Helical" evidence="3">
    <location>
        <begin position="621"/>
        <end position="645"/>
    </location>
</feature>
<dbReference type="InterPro" id="IPR036770">
    <property type="entry name" value="Ankyrin_rpt-contain_sf"/>
</dbReference>
<keyword evidence="3" id="KW-1133">Transmembrane helix</keyword>
<comment type="caution">
    <text evidence="5">The sequence shown here is derived from an EMBL/GenBank/DDBJ whole genome shotgun (WGS) entry which is preliminary data.</text>
</comment>
<feature type="transmembrane region" description="Helical" evidence="3">
    <location>
        <begin position="666"/>
        <end position="690"/>
    </location>
</feature>
<keyword evidence="3" id="KW-0812">Transmembrane</keyword>
<keyword evidence="6" id="KW-1185">Reference proteome</keyword>
<evidence type="ECO:0000313" key="6">
    <source>
        <dbReference type="Proteomes" id="UP001374584"/>
    </source>
</evidence>